<feature type="transmembrane region" description="Helical" evidence="5">
    <location>
        <begin position="121"/>
        <end position="138"/>
    </location>
</feature>
<feature type="transmembrane region" description="Helical" evidence="5">
    <location>
        <begin position="421"/>
        <end position="442"/>
    </location>
</feature>
<accession>W5T959</accession>
<evidence type="ECO:0000313" key="8">
    <source>
        <dbReference type="Proteomes" id="UP000019150"/>
    </source>
</evidence>
<dbReference type="EMBL" id="CP006850">
    <property type="protein sequence ID" value="AHH15757.1"/>
    <property type="molecule type" value="Genomic_DNA"/>
</dbReference>
<evidence type="ECO:0000256" key="2">
    <source>
        <dbReference type="ARBA" id="ARBA00022692"/>
    </source>
</evidence>
<feature type="transmembrane region" description="Helical" evidence="5">
    <location>
        <begin position="331"/>
        <end position="357"/>
    </location>
</feature>
<dbReference type="InterPro" id="IPR036259">
    <property type="entry name" value="MFS_trans_sf"/>
</dbReference>
<dbReference type="KEGG" id="nno:NONO_c09500"/>
<evidence type="ECO:0000256" key="3">
    <source>
        <dbReference type="ARBA" id="ARBA00022989"/>
    </source>
</evidence>
<evidence type="ECO:0000256" key="5">
    <source>
        <dbReference type="SAM" id="Phobius"/>
    </source>
</evidence>
<evidence type="ECO:0000259" key="6">
    <source>
        <dbReference type="PROSITE" id="PS50850"/>
    </source>
</evidence>
<dbReference type="InterPro" id="IPR005829">
    <property type="entry name" value="Sugar_transporter_CS"/>
</dbReference>
<feature type="domain" description="Major facilitator superfamily (MFS) profile" evidence="6">
    <location>
        <begin position="26"/>
        <end position="444"/>
    </location>
</feature>
<evidence type="ECO:0000256" key="4">
    <source>
        <dbReference type="ARBA" id="ARBA00023136"/>
    </source>
</evidence>
<feature type="transmembrane region" description="Helical" evidence="5">
    <location>
        <begin position="93"/>
        <end position="115"/>
    </location>
</feature>
<dbReference type="SUPFAM" id="SSF103473">
    <property type="entry name" value="MFS general substrate transporter"/>
    <property type="match status" value="1"/>
</dbReference>
<keyword evidence="8" id="KW-1185">Reference proteome</keyword>
<keyword evidence="4 5" id="KW-0472">Membrane</keyword>
<dbReference type="PANTHER" id="PTHR23508">
    <property type="entry name" value="CARBOXYLIC ACID TRANSPORTER PROTEIN HOMOLOG"/>
    <property type="match status" value="1"/>
</dbReference>
<gene>
    <name evidence="7" type="ORF">NONO_c09500</name>
</gene>
<feature type="transmembrane region" description="Helical" evidence="5">
    <location>
        <begin position="150"/>
        <end position="171"/>
    </location>
</feature>
<protein>
    <submittedName>
        <fullName evidence="7">Major facilitator superfamily transporter</fullName>
    </submittedName>
</protein>
<dbReference type="PROSITE" id="PS50850">
    <property type="entry name" value="MFS"/>
    <property type="match status" value="1"/>
</dbReference>
<dbReference type="GO" id="GO:0046943">
    <property type="term" value="F:carboxylic acid transmembrane transporter activity"/>
    <property type="evidence" value="ECO:0007669"/>
    <property type="project" value="TreeGrafter"/>
</dbReference>
<dbReference type="STRING" id="1415166.NONO_c09500"/>
<dbReference type="PANTHER" id="PTHR23508:SF10">
    <property type="entry name" value="CARBOXYLIC ACID TRANSPORTER PROTEIN HOMOLOG"/>
    <property type="match status" value="1"/>
</dbReference>
<dbReference type="PROSITE" id="PS00217">
    <property type="entry name" value="SUGAR_TRANSPORT_2"/>
    <property type="match status" value="1"/>
</dbReference>
<dbReference type="Proteomes" id="UP000019150">
    <property type="component" value="Chromosome"/>
</dbReference>
<feature type="transmembrane region" description="Helical" evidence="5">
    <location>
        <begin position="60"/>
        <end position="81"/>
    </location>
</feature>
<feature type="transmembrane region" description="Helical" evidence="5">
    <location>
        <begin position="183"/>
        <end position="200"/>
    </location>
</feature>
<dbReference type="GO" id="GO:0005886">
    <property type="term" value="C:plasma membrane"/>
    <property type="evidence" value="ECO:0007669"/>
    <property type="project" value="UniProtKB-SubCell"/>
</dbReference>
<dbReference type="CDD" id="cd17316">
    <property type="entry name" value="MFS_SV2_like"/>
    <property type="match status" value="1"/>
</dbReference>
<feature type="transmembrane region" description="Helical" evidence="5">
    <location>
        <begin position="303"/>
        <end position="324"/>
    </location>
</feature>
<dbReference type="PATRIC" id="fig|1415166.3.peg.962"/>
<comment type="subcellular location">
    <subcellularLocation>
        <location evidence="1">Cell membrane</location>
        <topology evidence="1">Multi-pass membrane protein</topology>
    </subcellularLocation>
</comment>
<name>W5T959_9NOCA</name>
<organism evidence="7 8">
    <name type="scientific">Nocardia nova SH22a</name>
    <dbReference type="NCBI Taxonomy" id="1415166"/>
    <lineage>
        <taxon>Bacteria</taxon>
        <taxon>Bacillati</taxon>
        <taxon>Actinomycetota</taxon>
        <taxon>Actinomycetes</taxon>
        <taxon>Mycobacteriales</taxon>
        <taxon>Nocardiaceae</taxon>
        <taxon>Nocardia</taxon>
    </lineage>
</organism>
<keyword evidence="3 5" id="KW-1133">Transmembrane helix</keyword>
<keyword evidence="2 5" id="KW-0812">Transmembrane</keyword>
<dbReference type="eggNOG" id="COG2814">
    <property type="taxonomic scope" value="Bacteria"/>
</dbReference>
<sequence>MAVTADDGTRPARLDELPIRPVHRKLVALVGMGLFFDLYELFLAGTITGVLKQQLDLSTYQLSGILASAFVGQFLGALVIGRLSDVFGRRRMFMINIGMYAGFTLLGAFSPNVWFLMATRVLAGLGIGAEMTVSDTYLSETMPPQVRGRMIAIAYTIGFCAVPTVGFLARWLVPLEPFGVDGWRWLFVFGGLGAALVFVARRHMPESPQWEARHRETTGTSNAEAGDVPADQAAGRVVADPAAVTAANATAKVPFREILRGPNRGRTLLFSAVMILQVFGYYGFGTLAVLVLQHKGFTVVNSLGYLTITYLGYPIGSMLSIPLIERIERKYLVLVSASLMAVFGLIFGFATTVPLILLSGGLFTLASNVFSNALHTYLPESFPTTVRGTASGTTYSLSKLSTAIQPFLLLPLLDNHGPGTVFTVITIALVVMVGLIAVWGPLTGRGPLAAR</sequence>
<dbReference type="RefSeq" id="WP_025347278.1">
    <property type="nucleotide sequence ID" value="NZ_CP006850.1"/>
</dbReference>
<feature type="transmembrane region" description="Helical" evidence="5">
    <location>
        <begin position="268"/>
        <end position="291"/>
    </location>
</feature>
<evidence type="ECO:0000313" key="7">
    <source>
        <dbReference type="EMBL" id="AHH15757.1"/>
    </source>
</evidence>
<dbReference type="Pfam" id="PF00083">
    <property type="entry name" value="Sugar_tr"/>
    <property type="match status" value="1"/>
</dbReference>
<dbReference type="AlphaFoldDB" id="W5T959"/>
<dbReference type="Gene3D" id="1.20.1250.20">
    <property type="entry name" value="MFS general substrate transporter like domains"/>
    <property type="match status" value="1"/>
</dbReference>
<reference evidence="7 8" key="1">
    <citation type="journal article" date="2014" name="Appl. Environ. Microbiol.">
        <title>Insights into the Microbial Degradation of Rubber and Gutta-Percha by Analysis of the Complete Genome of Nocardia nova SH22a.</title>
        <authorList>
            <person name="Luo Q."/>
            <person name="Hiessl S."/>
            <person name="Poehlein A."/>
            <person name="Daniel R."/>
            <person name="Steinbuchel A."/>
        </authorList>
    </citation>
    <scope>NUCLEOTIDE SEQUENCE [LARGE SCALE GENOMIC DNA]</scope>
    <source>
        <strain evidence="7">SH22a</strain>
    </source>
</reference>
<dbReference type="HOGENOM" id="CLU_001265_46_6_11"/>
<dbReference type="OrthoDB" id="9787026at2"/>
<dbReference type="InterPro" id="IPR005828">
    <property type="entry name" value="MFS_sugar_transport-like"/>
</dbReference>
<evidence type="ECO:0000256" key="1">
    <source>
        <dbReference type="ARBA" id="ARBA00004651"/>
    </source>
</evidence>
<dbReference type="InterPro" id="IPR020846">
    <property type="entry name" value="MFS_dom"/>
</dbReference>
<feature type="transmembrane region" description="Helical" evidence="5">
    <location>
        <begin position="26"/>
        <end position="48"/>
    </location>
</feature>
<proteinExistence type="predicted"/>